<evidence type="ECO:0000256" key="1">
    <source>
        <dbReference type="SAM" id="Phobius"/>
    </source>
</evidence>
<reference evidence="2 3" key="1">
    <citation type="journal article" date="2015" name="Microbiology (Mosc.)">
        <title>Genomics of the Weissella cibaria species with an examination of its metabolic traits.</title>
        <authorList>
            <person name="Lynch K.M."/>
            <person name="Lucid A."/>
            <person name="Arendt E.K."/>
            <person name="Sleator R.D."/>
            <person name="Lucey B."/>
            <person name="Coffey A."/>
        </authorList>
    </citation>
    <scope>NUCLEOTIDE SEQUENCE [LARGE SCALE GENOMIC DNA]</scope>
    <source>
        <strain evidence="2 3">AB3b</strain>
    </source>
</reference>
<protein>
    <recommendedName>
        <fullName evidence="4">Polysaccharide biosynthesis protein</fullName>
    </recommendedName>
</protein>
<evidence type="ECO:0000313" key="3">
    <source>
        <dbReference type="Proteomes" id="UP000032289"/>
    </source>
</evidence>
<dbReference type="RefSeq" id="WP_052498586.1">
    <property type="nucleotide sequence ID" value="NZ_JWHT01000016.1"/>
</dbReference>
<dbReference type="EMBL" id="JWHT01000016">
    <property type="protein sequence ID" value="KIU25036.1"/>
    <property type="molecule type" value="Genomic_DNA"/>
</dbReference>
<evidence type="ECO:0008006" key="4">
    <source>
        <dbReference type="Google" id="ProtNLM"/>
    </source>
</evidence>
<sequence>MNNGSRTKKAVVNASFGMGMQFVIVLCQFVLQTVFIKTLNAEYLGLNGVFSNVLQFLSLAELGIGGAITFTLFKPLADKDEGLIRATMNLYKSIYAIIGLIVFVMGIMLSFSLNWFIKPDVPLGNVQLMFILYLMNSVVSYFFAYCRTLLIADQKSYIDSINQAIFRVLQVILQGVFLIVTHEYILFLVVQIIVTIVSNYSIYAKTIKVYPFLKNKDKSRKIS</sequence>
<name>A0A0D1MB02_9LACO</name>
<feature type="transmembrane region" description="Helical" evidence="1">
    <location>
        <begin position="186"/>
        <end position="204"/>
    </location>
</feature>
<organism evidence="2 3">
    <name type="scientific">Weissella cibaria</name>
    <dbReference type="NCBI Taxonomy" id="137591"/>
    <lineage>
        <taxon>Bacteria</taxon>
        <taxon>Bacillati</taxon>
        <taxon>Bacillota</taxon>
        <taxon>Bacilli</taxon>
        <taxon>Lactobacillales</taxon>
        <taxon>Lactobacillaceae</taxon>
        <taxon>Weissella</taxon>
    </lineage>
</organism>
<proteinExistence type="predicted"/>
<keyword evidence="1" id="KW-0472">Membrane</keyword>
<feature type="transmembrane region" description="Helical" evidence="1">
    <location>
        <begin position="164"/>
        <end position="180"/>
    </location>
</feature>
<feature type="transmembrane region" description="Helical" evidence="1">
    <location>
        <begin position="56"/>
        <end position="73"/>
    </location>
</feature>
<evidence type="ECO:0000313" key="2">
    <source>
        <dbReference type="EMBL" id="KIU25036.1"/>
    </source>
</evidence>
<gene>
    <name evidence="2" type="ORF">ab3b_00761</name>
</gene>
<keyword evidence="1" id="KW-0812">Transmembrane</keyword>
<accession>A0A0D1MB02</accession>
<feature type="transmembrane region" description="Helical" evidence="1">
    <location>
        <begin position="129"/>
        <end position="152"/>
    </location>
</feature>
<keyword evidence="1" id="KW-1133">Transmembrane helix</keyword>
<dbReference type="AlphaFoldDB" id="A0A0D1MB02"/>
<feature type="transmembrane region" description="Helical" evidence="1">
    <location>
        <begin position="12"/>
        <end position="36"/>
    </location>
</feature>
<comment type="caution">
    <text evidence="2">The sequence shown here is derived from an EMBL/GenBank/DDBJ whole genome shotgun (WGS) entry which is preliminary data.</text>
</comment>
<dbReference type="Proteomes" id="UP000032289">
    <property type="component" value="Unassembled WGS sequence"/>
</dbReference>
<feature type="transmembrane region" description="Helical" evidence="1">
    <location>
        <begin position="94"/>
        <end position="117"/>
    </location>
</feature>
<dbReference type="PATRIC" id="fig|137591.24.peg.742"/>